<reference evidence="2" key="1">
    <citation type="submission" date="2021-02" db="EMBL/GenBank/DDBJ databases">
        <authorList>
            <person name="Dougan E. K."/>
            <person name="Rhodes N."/>
            <person name="Thang M."/>
            <person name="Chan C."/>
        </authorList>
    </citation>
    <scope>NUCLEOTIDE SEQUENCE</scope>
</reference>
<feature type="compositionally biased region" description="Polar residues" evidence="1">
    <location>
        <begin position="61"/>
        <end position="73"/>
    </location>
</feature>
<dbReference type="EMBL" id="CAJNNW010025559">
    <property type="protein sequence ID" value="CAE8677644.1"/>
    <property type="molecule type" value="Genomic_DNA"/>
</dbReference>
<dbReference type="Proteomes" id="UP000654075">
    <property type="component" value="Unassembled WGS sequence"/>
</dbReference>
<name>A0A813EBU3_POLGL</name>
<comment type="caution">
    <text evidence="2">The sequence shown here is derived from an EMBL/GenBank/DDBJ whole genome shotgun (WGS) entry which is preliminary data.</text>
</comment>
<dbReference type="AlphaFoldDB" id="A0A813EBU3"/>
<organism evidence="2 4">
    <name type="scientific">Polarella glacialis</name>
    <name type="common">Dinoflagellate</name>
    <dbReference type="NCBI Taxonomy" id="89957"/>
    <lineage>
        <taxon>Eukaryota</taxon>
        <taxon>Sar</taxon>
        <taxon>Alveolata</taxon>
        <taxon>Dinophyceae</taxon>
        <taxon>Suessiales</taxon>
        <taxon>Suessiaceae</taxon>
        <taxon>Polarella</taxon>
    </lineage>
</organism>
<proteinExistence type="predicted"/>
<dbReference type="EMBL" id="CAJNNV010011286">
    <property type="protein sequence ID" value="CAE8599592.1"/>
    <property type="molecule type" value="Genomic_DNA"/>
</dbReference>
<gene>
    <name evidence="2" type="ORF">PGLA1383_LOCUS17938</name>
    <name evidence="3" type="ORF">PGLA2088_LOCUS20409</name>
</gene>
<keyword evidence="4" id="KW-1185">Reference proteome</keyword>
<feature type="non-terminal residue" evidence="2">
    <location>
        <position position="105"/>
    </location>
</feature>
<feature type="region of interest" description="Disordered" evidence="1">
    <location>
        <begin position="46"/>
        <end position="86"/>
    </location>
</feature>
<evidence type="ECO:0000256" key="1">
    <source>
        <dbReference type="SAM" id="MobiDB-lite"/>
    </source>
</evidence>
<evidence type="ECO:0000313" key="4">
    <source>
        <dbReference type="Proteomes" id="UP000654075"/>
    </source>
</evidence>
<evidence type="ECO:0000313" key="2">
    <source>
        <dbReference type="EMBL" id="CAE8599592.1"/>
    </source>
</evidence>
<evidence type="ECO:0000313" key="3">
    <source>
        <dbReference type="EMBL" id="CAE8677644.1"/>
    </source>
</evidence>
<dbReference type="Proteomes" id="UP000626109">
    <property type="component" value="Unassembled WGS sequence"/>
</dbReference>
<protein>
    <submittedName>
        <fullName evidence="2">Uncharacterized protein</fullName>
    </submittedName>
</protein>
<sequence>ELEHALEEAAFAYSCLEAASMKEAAAAIELEHALEAASRKEAAAAAAAERGLASPVRTPHAGTSATSSSSQEIQAVGSRSGDIPRGGAKIWARLKTQLKTASPGS</sequence>
<accession>A0A813EBU3</accession>